<reference evidence="1" key="1">
    <citation type="submission" date="2004-10" db="EMBL/GenBank/DDBJ databases">
        <authorList>
            <person name="Town C.D."/>
        </authorList>
    </citation>
    <scope>NUCLEOTIDE SEQUENCE</scope>
</reference>
<reference evidence="1" key="2">
    <citation type="submission" date="2007-03" db="EMBL/GenBank/DDBJ databases">
        <authorList>
            <consortium name="The International Medicago Genome Annotation Group"/>
        </authorList>
    </citation>
    <scope>NUCLEOTIDE SEQUENCE</scope>
</reference>
<evidence type="ECO:0000313" key="1">
    <source>
        <dbReference type="EMBL" id="ABN07973.1"/>
    </source>
</evidence>
<name>A2Q2X3_MEDTR</name>
<sequence>MGAVMLSPMKFVIDKTFVQPGFNNDLPPLQPLSPIAMTSTTCKLIL</sequence>
<accession>A2Q2X3</accession>
<proteinExistence type="predicted"/>
<organism evidence="1">
    <name type="scientific">Medicago truncatula</name>
    <name type="common">Barrel medic</name>
    <name type="synonym">Medicago tribuloides</name>
    <dbReference type="NCBI Taxonomy" id="3880"/>
    <lineage>
        <taxon>Eukaryota</taxon>
        <taxon>Viridiplantae</taxon>
        <taxon>Streptophyta</taxon>
        <taxon>Embryophyta</taxon>
        <taxon>Tracheophyta</taxon>
        <taxon>Spermatophyta</taxon>
        <taxon>Magnoliopsida</taxon>
        <taxon>eudicotyledons</taxon>
        <taxon>Gunneridae</taxon>
        <taxon>Pentapetalae</taxon>
        <taxon>rosids</taxon>
        <taxon>fabids</taxon>
        <taxon>Fabales</taxon>
        <taxon>Fabaceae</taxon>
        <taxon>Papilionoideae</taxon>
        <taxon>50 kb inversion clade</taxon>
        <taxon>NPAAA clade</taxon>
        <taxon>Hologalegina</taxon>
        <taxon>IRL clade</taxon>
        <taxon>Trifolieae</taxon>
        <taxon>Medicago</taxon>
    </lineage>
</organism>
<protein>
    <submittedName>
        <fullName evidence="1">Uncharacterized protein</fullName>
    </submittedName>
</protein>
<dbReference type="EMBL" id="AC152185">
    <property type="protein sequence ID" value="ABN07973.1"/>
    <property type="molecule type" value="Genomic_DNA"/>
</dbReference>
<dbReference type="AlphaFoldDB" id="A2Q2X3"/>
<gene>
    <name evidence="1" type="ORF">MtrDRAFT_AC152185g40v2</name>
</gene>